<dbReference type="Proteomes" id="UP000614601">
    <property type="component" value="Unassembled WGS sequence"/>
</dbReference>
<protein>
    <submittedName>
        <fullName evidence="2">Uncharacterized protein</fullName>
    </submittedName>
</protein>
<gene>
    <name evidence="2" type="ORF">BOKJ2_LOCUS12703</name>
</gene>
<comment type="caution">
    <text evidence="2">The sequence shown here is derived from an EMBL/GenBank/DDBJ whole genome shotgun (WGS) entry which is preliminary data.</text>
</comment>
<sequence>MSSDTNQKITTLCVSLATTIFGALAWIYLFVDYYTDSNYYESMGKQGYKFYFFLPVSVQRSMMYVECIFLFCGMQLFFGVLFRIWILYIPYMIWAMVRLPTYLVGSVSCMTVGFIDLTESRFPTNLYTPTFNSTKTMTSINRGIQNSPSFQFFTACFMFIYIILTSFMFKVVYDDYTIVRASGLSVKQKKFIRKVSEFTGGK</sequence>
<dbReference type="OrthoDB" id="10448998at2759"/>
<proteinExistence type="predicted"/>
<keyword evidence="1" id="KW-0812">Transmembrane</keyword>
<evidence type="ECO:0000256" key="1">
    <source>
        <dbReference type="SAM" id="Phobius"/>
    </source>
</evidence>
<keyword evidence="3" id="KW-1185">Reference proteome</keyword>
<dbReference type="Proteomes" id="UP000783686">
    <property type="component" value="Unassembled WGS sequence"/>
</dbReference>
<dbReference type="EMBL" id="CAJFCW020000006">
    <property type="protein sequence ID" value="CAG9124555.1"/>
    <property type="molecule type" value="Genomic_DNA"/>
</dbReference>
<keyword evidence="1" id="KW-0472">Membrane</keyword>
<keyword evidence="1" id="KW-1133">Transmembrane helix</keyword>
<evidence type="ECO:0000313" key="3">
    <source>
        <dbReference type="Proteomes" id="UP000614601"/>
    </source>
</evidence>
<feature type="transmembrane region" description="Helical" evidence="1">
    <location>
        <begin position="62"/>
        <end position="86"/>
    </location>
</feature>
<evidence type="ECO:0000313" key="2">
    <source>
        <dbReference type="EMBL" id="CAD5228488.1"/>
    </source>
</evidence>
<organism evidence="2 3">
    <name type="scientific">Bursaphelenchus okinawaensis</name>
    <dbReference type="NCBI Taxonomy" id="465554"/>
    <lineage>
        <taxon>Eukaryota</taxon>
        <taxon>Metazoa</taxon>
        <taxon>Ecdysozoa</taxon>
        <taxon>Nematoda</taxon>
        <taxon>Chromadorea</taxon>
        <taxon>Rhabditida</taxon>
        <taxon>Tylenchina</taxon>
        <taxon>Tylenchomorpha</taxon>
        <taxon>Aphelenchoidea</taxon>
        <taxon>Aphelenchoididae</taxon>
        <taxon>Bursaphelenchus</taxon>
    </lineage>
</organism>
<feature type="transmembrane region" description="Helical" evidence="1">
    <location>
        <begin position="152"/>
        <end position="173"/>
    </location>
</feature>
<dbReference type="AlphaFoldDB" id="A0A811LLF3"/>
<feature type="transmembrane region" description="Helical" evidence="1">
    <location>
        <begin position="12"/>
        <end position="31"/>
    </location>
</feature>
<accession>A0A811LLF3</accession>
<name>A0A811LLF3_9BILA</name>
<dbReference type="EMBL" id="CAJFDH010000006">
    <property type="protein sequence ID" value="CAD5228488.1"/>
    <property type="molecule type" value="Genomic_DNA"/>
</dbReference>
<feature type="transmembrane region" description="Helical" evidence="1">
    <location>
        <begin position="93"/>
        <end position="115"/>
    </location>
</feature>
<reference evidence="2" key="1">
    <citation type="submission" date="2020-09" db="EMBL/GenBank/DDBJ databases">
        <authorList>
            <person name="Kikuchi T."/>
        </authorList>
    </citation>
    <scope>NUCLEOTIDE SEQUENCE</scope>
    <source>
        <strain evidence="2">SH1</strain>
    </source>
</reference>